<comment type="caution">
    <text evidence="2">The sequence shown here is derived from an EMBL/GenBank/DDBJ whole genome shotgun (WGS) entry which is preliminary data.</text>
</comment>
<protein>
    <submittedName>
        <fullName evidence="2">Nucleoside-diphosphate-sugar epimerase</fullName>
    </submittedName>
</protein>
<name>A0A2W7QWH0_9RHOB</name>
<dbReference type="EMBL" id="QKZS01000007">
    <property type="protein sequence ID" value="PZX52883.1"/>
    <property type="molecule type" value="Genomic_DNA"/>
</dbReference>
<gene>
    <name evidence="2" type="ORF">LX76_02514</name>
</gene>
<evidence type="ECO:0000313" key="3">
    <source>
        <dbReference type="Proteomes" id="UP000249538"/>
    </source>
</evidence>
<dbReference type="InterPro" id="IPR001509">
    <property type="entry name" value="Epimerase_deHydtase"/>
</dbReference>
<organism evidence="2 3">
    <name type="scientific">Cereibacter changlensis</name>
    <dbReference type="NCBI Taxonomy" id="402884"/>
    <lineage>
        <taxon>Bacteria</taxon>
        <taxon>Pseudomonadati</taxon>
        <taxon>Pseudomonadota</taxon>
        <taxon>Alphaproteobacteria</taxon>
        <taxon>Rhodobacterales</taxon>
        <taxon>Paracoccaceae</taxon>
        <taxon>Cereibacter</taxon>
    </lineage>
</organism>
<dbReference type="InterPro" id="IPR050177">
    <property type="entry name" value="Lipid_A_modif_metabolic_enz"/>
</dbReference>
<evidence type="ECO:0000313" key="2">
    <source>
        <dbReference type="EMBL" id="PZX52883.1"/>
    </source>
</evidence>
<dbReference type="CDD" id="cd08946">
    <property type="entry name" value="SDR_e"/>
    <property type="match status" value="1"/>
</dbReference>
<dbReference type="Pfam" id="PF01370">
    <property type="entry name" value="Epimerase"/>
    <property type="match status" value="1"/>
</dbReference>
<feature type="domain" description="NAD-dependent epimerase/dehydratase" evidence="1">
    <location>
        <begin position="3"/>
        <end position="220"/>
    </location>
</feature>
<dbReference type="Gene3D" id="3.40.50.720">
    <property type="entry name" value="NAD(P)-binding Rossmann-like Domain"/>
    <property type="match status" value="1"/>
</dbReference>
<sequence>MRIAITGATGFVGRFLTEAALRAGHEVTVLGRQPGLFSAPVAHLAYDLRQKPPPLDGHDALIHAAFLHEPGRYRGGEGDDPEGFRAANLDGTLRLFEAAQGCGRVLFLSSRAVYGDHPPGTLLTEATPLRPDTLYGQLKAKAEAALEALPVASASLRATGVYGPAGPGRAHKWTELFEKFRAGEPIAPRVATEVHGDDLAAAALLLLEAPAESIGGAWNVSDLLLDQRDLLAEVVCAAGGPELPARADAALVNVMDCSRLQALGWRPGGWDRLREAIPGLI</sequence>
<evidence type="ECO:0000259" key="1">
    <source>
        <dbReference type="Pfam" id="PF01370"/>
    </source>
</evidence>
<dbReference type="AlphaFoldDB" id="A0A2W7QWH0"/>
<dbReference type="SUPFAM" id="SSF51735">
    <property type="entry name" value="NAD(P)-binding Rossmann-fold domains"/>
    <property type="match status" value="1"/>
</dbReference>
<accession>A0A2W7QWH0</accession>
<dbReference type="PANTHER" id="PTHR43245:SF58">
    <property type="entry name" value="BLL5923 PROTEIN"/>
    <property type="match status" value="1"/>
</dbReference>
<dbReference type="InterPro" id="IPR036291">
    <property type="entry name" value="NAD(P)-bd_dom_sf"/>
</dbReference>
<dbReference type="RefSeq" id="WP_111467400.1">
    <property type="nucleotide sequence ID" value="NZ_QKZS01000007.1"/>
</dbReference>
<dbReference type="Proteomes" id="UP000249538">
    <property type="component" value="Unassembled WGS sequence"/>
</dbReference>
<reference evidence="2 3" key="1">
    <citation type="submission" date="2018-06" db="EMBL/GenBank/DDBJ databases">
        <title>Genomic Encyclopedia of Archaeal and Bacterial Type Strains, Phase II (KMG-II): from individual species to whole genera.</title>
        <authorList>
            <person name="Goeker M."/>
        </authorList>
    </citation>
    <scope>NUCLEOTIDE SEQUENCE [LARGE SCALE GENOMIC DNA]</scope>
    <source>
        <strain evidence="2 3">DSM 18774</strain>
    </source>
</reference>
<proteinExistence type="predicted"/>
<dbReference type="PANTHER" id="PTHR43245">
    <property type="entry name" value="BIFUNCTIONAL POLYMYXIN RESISTANCE PROTEIN ARNA"/>
    <property type="match status" value="1"/>
</dbReference>